<dbReference type="PANTHER" id="PTHR12277">
    <property type="entry name" value="ALPHA/BETA HYDROLASE DOMAIN-CONTAINING PROTEIN"/>
    <property type="match status" value="1"/>
</dbReference>
<feature type="domain" description="Serine aminopeptidase S33" evidence="1">
    <location>
        <begin position="68"/>
        <end position="161"/>
    </location>
</feature>
<dbReference type="Pfam" id="PF12146">
    <property type="entry name" value="Hydrolase_4"/>
    <property type="match status" value="1"/>
</dbReference>
<dbReference type="GO" id="GO:0016787">
    <property type="term" value="F:hydrolase activity"/>
    <property type="evidence" value="ECO:0007669"/>
    <property type="project" value="UniProtKB-KW"/>
</dbReference>
<comment type="caution">
    <text evidence="2">The sequence shown here is derived from an EMBL/GenBank/DDBJ whole genome shotgun (WGS) entry which is preliminary data.</text>
</comment>
<keyword evidence="3" id="KW-1185">Reference proteome</keyword>
<keyword evidence="2" id="KW-0378">Hydrolase</keyword>
<gene>
    <name evidence="2" type="ORF">MU846_05545</name>
</gene>
<evidence type="ECO:0000313" key="3">
    <source>
        <dbReference type="Proteomes" id="UP001165524"/>
    </source>
</evidence>
<name>A0ABT0E5S7_9GAMM</name>
<dbReference type="InterPro" id="IPR029058">
    <property type="entry name" value="AB_hydrolase_fold"/>
</dbReference>
<protein>
    <submittedName>
        <fullName evidence="2">Alpha/beta hydrolase</fullName>
    </submittedName>
</protein>
<sequence length="287" mass="31800">MGRHYWQRSTLLLLLAALLSGCTGIFFYPMSPWVQNPARQGLDYEDIILLHPDGLRLHGWWLPAQTEEVAGTVYFLHGNAQNISTHLMNVAWLPARGYQVFLLDYRGYGLSEGKPRLPEAMADIQLGLDWLRASGRVQGPLVVFGQSLGASMTIPVLAADKGQAPDCAMFEAGFTSFRGITTDIMRRSWLLWPFSFVVAPTIPRQWDAADHIAALSPMPLLILHSRDDSIIPFREGEALYAAAAQPKQFQALLGEHIAAGRDESVRDRLVRFMEDACGAQSLPEPAG</sequence>
<dbReference type="PANTHER" id="PTHR12277:SF81">
    <property type="entry name" value="PROTEIN ABHD13"/>
    <property type="match status" value="1"/>
</dbReference>
<dbReference type="SUPFAM" id="SSF53474">
    <property type="entry name" value="alpha/beta-Hydrolases"/>
    <property type="match status" value="1"/>
</dbReference>
<evidence type="ECO:0000259" key="1">
    <source>
        <dbReference type="Pfam" id="PF12146"/>
    </source>
</evidence>
<dbReference type="Proteomes" id="UP001165524">
    <property type="component" value="Unassembled WGS sequence"/>
</dbReference>
<dbReference type="PROSITE" id="PS51257">
    <property type="entry name" value="PROKAR_LIPOPROTEIN"/>
    <property type="match status" value="1"/>
</dbReference>
<evidence type="ECO:0000313" key="2">
    <source>
        <dbReference type="EMBL" id="MCK0537169.1"/>
    </source>
</evidence>
<organism evidence="2 3">
    <name type="scientific">Alcanivorax quisquiliarum</name>
    <dbReference type="NCBI Taxonomy" id="2933565"/>
    <lineage>
        <taxon>Bacteria</taxon>
        <taxon>Pseudomonadati</taxon>
        <taxon>Pseudomonadota</taxon>
        <taxon>Gammaproteobacteria</taxon>
        <taxon>Oceanospirillales</taxon>
        <taxon>Alcanivoracaceae</taxon>
        <taxon>Alcanivorax</taxon>
    </lineage>
</organism>
<dbReference type="EMBL" id="JALKII010000002">
    <property type="protein sequence ID" value="MCK0537169.1"/>
    <property type="molecule type" value="Genomic_DNA"/>
</dbReference>
<dbReference type="RefSeq" id="WP_246949949.1">
    <property type="nucleotide sequence ID" value="NZ_JALKII010000002.1"/>
</dbReference>
<accession>A0ABT0E5S7</accession>
<dbReference type="InterPro" id="IPR022742">
    <property type="entry name" value="Hydrolase_4"/>
</dbReference>
<proteinExistence type="predicted"/>
<reference evidence="2" key="1">
    <citation type="submission" date="2022-04" db="EMBL/GenBank/DDBJ databases">
        <title>Alcanivorax sp. CY1518 draft genome sequence.</title>
        <authorList>
            <person name="Zhao G."/>
            <person name="An M."/>
        </authorList>
    </citation>
    <scope>NUCLEOTIDE SEQUENCE</scope>
    <source>
        <strain evidence="2">CY1518</strain>
    </source>
</reference>
<dbReference type="Gene3D" id="3.40.50.1820">
    <property type="entry name" value="alpha/beta hydrolase"/>
    <property type="match status" value="1"/>
</dbReference>